<evidence type="ECO:0000256" key="1">
    <source>
        <dbReference type="SAM" id="MobiDB-lite"/>
    </source>
</evidence>
<dbReference type="OrthoDB" id="8054940at2759"/>
<feature type="region of interest" description="Disordered" evidence="1">
    <location>
        <begin position="208"/>
        <end position="276"/>
    </location>
</feature>
<sequence>MPWKPSNDFEEEVVNLQPDHDFIFGTLAEPQPQPFYPRPLDHLEYAANKRAQVKSQSAETRAIGNCNGRLQVISQVQRIAGTKPLGELPTTKDWDTDRNVEKEMVGMMRYFGLGPCIDEPLDEEVTIATHAVKKKPIEIVAQNGRVKVPLFFDDDMFKLTPKISKSVSAFESESNNNSLINSDVSLNTSSSSNSCQSSSRSYYTTLDESNASDSIASTTSSNRSFTKYQQAQGDRHRLLLEEEEEQENADITPDEYGYNPNTTQSSFSEQSTYDEDSFKTALNDSQMVKKSLTTLRPNAKDFYPANVKSIDYNVLNTSSNSSSETTQPSDWAQYYNKSYNSSNNSCSSNDFYPTLSEGLKKSNRAAKNISKSNESYPQVSSMGHCENNGYEDNSNDFIYPKSEKTSLLQRCLRQEDEIVSESPKSTSSSSSSSISSPSTYANIAKQSPSVTAKTESPGEFRSQSARFPALTTIPPSQSSNSLIPNARPFIIQPSHLRWYTAREIYEKKRHVMK</sequence>
<protein>
    <submittedName>
        <fullName evidence="2">Uncharacterized protein</fullName>
    </submittedName>
</protein>
<feature type="compositionally biased region" description="Polar residues" evidence="1">
    <location>
        <begin position="439"/>
        <end position="454"/>
    </location>
</feature>
<feature type="region of interest" description="Disordered" evidence="1">
    <location>
        <begin position="416"/>
        <end position="479"/>
    </location>
</feature>
<feature type="compositionally biased region" description="Polar residues" evidence="1">
    <location>
        <begin position="369"/>
        <end position="381"/>
    </location>
</feature>
<feature type="compositionally biased region" description="Polar residues" evidence="1">
    <location>
        <begin position="259"/>
        <end position="271"/>
    </location>
</feature>
<reference evidence="3" key="1">
    <citation type="submission" date="2015-05" db="EMBL/GenBank/DDBJ databases">
        <authorList>
            <person name="Wilson R.K."/>
            <person name="Warren W.C."/>
            <person name="Olafson P."/>
        </authorList>
    </citation>
    <scope>NUCLEOTIDE SEQUENCE [LARGE SCALE GENOMIC DNA]</scope>
    <source>
        <strain evidence="3">USDA</strain>
    </source>
</reference>
<dbReference type="EnsemblMetazoa" id="SCAU003108-RA">
    <property type="protein sequence ID" value="SCAU003108-PA"/>
    <property type="gene ID" value="SCAU003108"/>
</dbReference>
<accession>A0A1I8NY51</accession>
<evidence type="ECO:0000313" key="3">
    <source>
        <dbReference type="Proteomes" id="UP000095300"/>
    </source>
</evidence>
<dbReference type="Proteomes" id="UP000095300">
    <property type="component" value="Unassembled WGS sequence"/>
</dbReference>
<dbReference type="AlphaFoldDB" id="A0A1I8NY51"/>
<name>A0A1I8NY51_STOCA</name>
<organism evidence="2 3">
    <name type="scientific">Stomoxys calcitrans</name>
    <name type="common">Stable fly</name>
    <name type="synonym">Conops calcitrans</name>
    <dbReference type="NCBI Taxonomy" id="35570"/>
    <lineage>
        <taxon>Eukaryota</taxon>
        <taxon>Metazoa</taxon>
        <taxon>Ecdysozoa</taxon>
        <taxon>Arthropoda</taxon>
        <taxon>Hexapoda</taxon>
        <taxon>Insecta</taxon>
        <taxon>Pterygota</taxon>
        <taxon>Neoptera</taxon>
        <taxon>Endopterygota</taxon>
        <taxon>Diptera</taxon>
        <taxon>Brachycera</taxon>
        <taxon>Muscomorpha</taxon>
        <taxon>Muscoidea</taxon>
        <taxon>Muscidae</taxon>
        <taxon>Stomoxys</taxon>
    </lineage>
</organism>
<dbReference type="STRING" id="35570.A0A1I8NY51"/>
<feature type="compositionally biased region" description="Polar residues" evidence="1">
    <location>
        <begin position="208"/>
        <end position="232"/>
    </location>
</feature>
<dbReference type="VEuPathDB" id="VectorBase:SCAU003108"/>
<evidence type="ECO:0000313" key="2">
    <source>
        <dbReference type="EnsemblMetazoa" id="SCAU003108-PA"/>
    </source>
</evidence>
<gene>
    <name evidence="2" type="primary">106082768</name>
</gene>
<proteinExistence type="predicted"/>
<feature type="region of interest" description="Disordered" evidence="1">
    <location>
        <begin position="363"/>
        <end position="388"/>
    </location>
</feature>
<keyword evidence="3" id="KW-1185">Reference proteome</keyword>
<reference evidence="2" key="2">
    <citation type="submission" date="2020-05" db="UniProtKB">
        <authorList>
            <consortium name="EnsemblMetazoa"/>
        </authorList>
    </citation>
    <scope>IDENTIFICATION</scope>
    <source>
        <strain evidence="2">USDA</strain>
    </source>
</reference>
<feature type="compositionally biased region" description="Low complexity" evidence="1">
    <location>
        <begin position="420"/>
        <end position="438"/>
    </location>
</feature>
<dbReference type="EnsemblMetazoa" id="SCAU003108-RB">
    <property type="protein sequence ID" value="SCAU003108-PB"/>
    <property type="gene ID" value="SCAU003108"/>
</dbReference>